<accession>A0ABT8LFZ2</accession>
<sequence>MKRSCIVSVMMQYSLLDRRPEEEMFELLKSNQTGVLARGSLAKGLLAGKPSSAYLDYHVEAVRKMQDSLEHIAPSPGISLK</sequence>
<protein>
    <submittedName>
        <fullName evidence="2">Aldo/keto reductase</fullName>
    </submittedName>
</protein>
<organism evidence="2 3">
    <name type="scientific">Agaribacillus aureus</name>
    <dbReference type="NCBI Taxonomy" id="3051825"/>
    <lineage>
        <taxon>Bacteria</taxon>
        <taxon>Pseudomonadati</taxon>
        <taxon>Bacteroidota</taxon>
        <taxon>Cytophagia</taxon>
        <taxon>Cytophagales</taxon>
        <taxon>Splendidivirgaceae</taxon>
        <taxon>Agaribacillus</taxon>
    </lineage>
</organism>
<reference evidence="2" key="1">
    <citation type="submission" date="2023-06" db="EMBL/GenBank/DDBJ databases">
        <title>Genomic of Agaribacillus aureum.</title>
        <authorList>
            <person name="Wang G."/>
        </authorList>
    </citation>
    <scope>NUCLEOTIDE SEQUENCE</scope>
    <source>
        <strain evidence="2">BMA12</strain>
    </source>
</reference>
<dbReference type="EMBL" id="JAUJEB010000010">
    <property type="protein sequence ID" value="MDN5216717.1"/>
    <property type="molecule type" value="Genomic_DNA"/>
</dbReference>
<dbReference type="InterPro" id="IPR023210">
    <property type="entry name" value="NADP_OxRdtase_dom"/>
</dbReference>
<feature type="domain" description="NADP-dependent oxidoreductase" evidence="1">
    <location>
        <begin position="6"/>
        <end position="52"/>
    </location>
</feature>
<dbReference type="Pfam" id="PF00248">
    <property type="entry name" value="Aldo_ket_red"/>
    <property type="match status" value="1"/>
</dbReference>
<name>A0ABT8LFZ2_9BACT</name>
<dbReference type="InterPro" id="IPR036812">
    <property type="entry name" value="NAD(P)_OxRdtase_dom_sf"/>
</dbReference>
<evidence type="ECO:0000313" key="3">
    <source>
        <dbReference type="Proteomes" id="UP001172083"/>
    </source>
</evidence>
<evidence type="ECO:0000259" key="1">
    <source>
        <dbReference type="Pfam" id="PF00248"/>
    </source>
</evidence>
<proteinExistence type="predicted"/>
<dbReference type="Proteomes" id="UP001172083">
    <property type="component" value="Unassembled WGS sequence"/>
</dbReference>
<dbReference type="SUPFAM" id="SSF51430">
    <property type="entry name" value="NAD(P)-linked oxidoreductase"/>
    <property type="match status" value="1"/>
</dbReference>
<gene>
    <name evidence="2" type="ORF">QQ020_31900</name>
</gene>
<comment type="caution">
    <text evidence="2">The sequence shown here is derived from an EMBL/GenBank/DDBJ whole genome shotgun (WGS) entry which is preliminary data.</text>
</comment>
<evidence type="ECO:0000313" key="2">
    <source>
        <dbReference type="EMBL" id="MDN5216717.1"/>
    </source>
</evidence>
<dbReference type="RefSeq" id="WP_346762055.1">
    <property type="nucleotide sequence ID" value="NZ_JAUJEB010000010.1"/>
</dbReference>
<dbReference type="Gene3D" id="3.20.20.100">
    <property type="entry name" value="NADP-dependent oxidoreductase domain"/>
    <property type="match status" value="1"/>
</dbReference>
<keyword evidence="3" id="KW-1185">Reference proteome</keyword>